<evidence type="ECO:0000259" key="6">
    <source>
        <dbReference type="Pfam" id="PF04932"/>
    </source>
</evidence>
<evidence type="ECO:0000256" key="2">
    <source>
        <dbReference type="ARBA" id="ARBA00022692"/>
    </source>
</evidence>
<feature type="domain" description="O-antigen ligase-related" evidence="6">
    <location>
        <begin position="200"/>
        <end position="357"/>
    </location>
</feature>
<evidence type="ECO:0000313" key="8">
    <source>
        <dbReference type="Proteomes" id="UP000317624"/>
    </source>
</evidence>
<keyword evidence="8" id="KW-1185">Reference proteome</keyword>
<keyword evidence="3 5" id="KW-1133">Transmembrane helix</keyword>
<evidence type="ECO:0000256" key="1">
    <source>
        <dbReference type="ARBA" id="ARBA00004141"/>
    </source>
</evidence>
<dbReference type="EMBL" id="VMRJ01000002">
    <property type="protein sequence ID" value="TVT41247.1"/>
    <property type="molecule type" value="Genomic_DNA"/>
</dbReference>
<evidence type="ECO:0000256" key="4">
    <source>
        <dbReference type="ARBA" id="ARBA00023136"/>
    </source>
</evidence>
<evidence type="ECO:0000256" key="5">
    <source>
        <dbReference type="SAM" id="Phobius"/>
    </source>
</evidence>
<dbReference type="AlphaFoldDB" id="A0A558BXK0"/>
<proteinExistence type="predicted"/>
<accession>A0A558BXK0</accession>
<dbReference type="GO" id="GO:0016020">
    <property type="term" value="C:membrane"/>
    <property type="evidence" value="ECO:0007669"/>
    <property type="project" value="UniProtKB-SubCell"/>
</dbReference>
<dbReference type="Proteomes" id="UP000317624">
    <property type="component" value="Unassembled WGS sequence"/>
</dbReference>
<organism evidence="7 8">
    <name type="scientific">Hymenobacter setariae</name>
    <dbReference type="NCBI Taxonomy" id="2594794"/>
    <lineage>
        <taxon>Bacteria</taxon>
        <taxon>Pseudomonadati</taxon>
        <taxon>Bacteroidota</taxon>
        <taxon>Cytophagia</taxon>
        <taxon>Cytophagales</taxon>
        <taxon>Hymenobacteraceae</taxon>
        <taxon>Hymenobacter</taxon>
    </lineage>
</organism>
<reference evidence="7 8" key="1">
    <citation type="submission" date="2019-07" db="EMBL/GenBank/DDBJ databases">
        <title>Hymenobacter sp. straun FUR1 Genome sequencing and assembly.</title>
        <authorList>
            <person name="Chhetri G."/>
        </authorList>
    </citation>
    <scope>NUCLEOTIDE SEQUENCE [LARGE SCALE GENOMIC DNA]</scope>
    <source>
        <strain evidence="7 8">Fur1</strain>
    </source>
</reference>
<evidence type="ECO:0000313" key="7">
    <source>
        <dbReference type="EMBL" id="TVT41247.1"/>
    </source>
</evidence>
<dbReference type="RefSeq" id="WP_144845946.1">
    <property type="nucleotide sequence ID" value="NZ_VMRJ01000002.1"/>
</dbReference>
<keyword evidence="2 5" id="KW-0812">Transmembrane</keyword>
<keyword evidence="7" id="KW-0436">Ligase</keyword>
<dbReference type="GO" id="GO:0016874">
    <property type="term" value="F:ligase activity"/>
    <property type="evidence" value="ECO:0007669"/>
    <property type="project" value="UniProtKB-KW"/>
</dbReference>
<protein>
    <submittedName>
        <fullName evidence="7">O-antigen ligase family protein</fullName>
    </submittedName>
</protein>
<feature type="transmembrane region" description="Helical" evidence="5">
    <location>
        <begin position="12"/>
        <end position="31"/>
    </location>
</feature>
<evidence type="ECO:0000256" key="3">
    <source>
        <dbReference type="ARBA" id="ARBA00022989"/>
    </source>
</evidence>
<feature type="transmembrane region" description="Helical" evidence="5">
    <location>
        <begin position="37"/>
        <end position="52"/>
    </location>
</feature>
<dbReference type="InterPro" id="IPR051533">
    <property type="entry name" value="WaaL-like"/>
</dbReference>
<feature type="transmembrane region" description="Helical" evidence="5">
    <location>
        <begin position="97"/>
        <end position="116"/>
    </location>
</feature>
<sequence>MWTFFSEARVRRLSVFFGIVIIAGIFLSAFIRILPSIGIAGLFLTGVGYSLAHKRIAQRAQWPVLGSFILIYLLHAATGIWACFFRNGSGELLLQDLVLQLPLLLLPLSFLLLPTWHEQQRITLWVVLIGCCLLSALGSTVNYFIHYEQIDQGYVRSQVMPTVPDYIRFSLLISMSVLAGAMLLFQKALPAGWRWPVAGAIVLLFIFQHLLAVRSGLLTMYAGGVLLLGWLGWQPKHRKTLLLLITSLAVVAGICLQVFPTLQNRVVNTRYDTELLNFTDAANNHSITARFYSYKVAWIIISEYPIAGVSKIKLDEAVAEQYGYMYPEIEVAHYLLPHNQFLYNLAAYGIVGLLFFLIAFYYPLWVGLRTKNVLLILIYTIVSISFLVEYTLETQIGVLTGIFFILLALIPTTSSRPTATRLAQR</sequence>
<dbReference type="Pfam" id="PF04932">
    <property type="entry name" value="Wzy_C"/>
    <property type="match status" value="1"/>
</dbReference>
<comment type="caution">
    <text evidence="7">The sequence shown here is derived from an EMBL/GenBank/DDBJ whole genome shotgun (WGS) entry which is preliminary data.</text>
</comment>
<comment type="subcellular location">
    <subcellularLocation>
        <location evidence="1">Membrane</location>
        <topology evidence="1">Multi-pass membrane protein</topology>
    </subcellularLocation>
</comment>
<feature type="transmembrane region" description="Helical" evidence="5">
    <location>
        <begin position="341"/>
        <end position="361"/>
    </location>
</feature>
<feature type="transmembrane region" description="Helical" evidence="5">
    <location>
        <begin position="373"/>
        <end position="390"/>
    </location>
</feature>
<name>A0A558BXK0_9BACT</name>
<keyword evidence="4 5" id="KW-0472">Membrane</keyword>
<feature type="transmembrane region" description="Helical" evidence="5">
    <location>
        <begin position="240"/>
        <end position="259"/>
    </location>
</feature>
<dbReference type="OrthoDB" id="8576060at2"/>
<feature type="transmembrane region" description="Helical" evidence="5">
    <location>
        <begin position="217"/>
        <end position="233"/>
    </location>
</feature>
<feature type="transmembrane region" description="Helical" evidence="5">
    <location>
        <begin position="396"/>
        <end position="415"/>
    </location>
</feature>
<dbReference type="InterPro" id="IPR007016">
    <property type="entry name" value="O-antigen_ligase-rel_domated"/>
</dbReference>
<dbReference type="PANTHER" id="PTHR37422">
    <property type="entry name" value="TEICHURONIC ACID BIOSYNTHESIS PROTEIN TUAE"/>
    <property type="match status" value="1"/>
</dbReference>
<gene>
    <name evidence="7" type="ORF">FNT36_07250</name>
</gene>
<feature type="transmembrane region" description="Helical" evidence="5">
    <location>
        <begin position="192"/>
        <end position="211"/>
    </location>
</feature>
<feature type="transmembrane region" description="Helical" evidence="5">
    <location>
        <begin position="123"/>
        <end position="146"/>
    </location>
</feature>
<feature type="transmembrane region" description="Helical" evidence="5">
    <location>
        <begin position="166"/>
        <end position="185"/>
    </location>
</feature>
<feature type="transmembrane region" description="Helical" evidence="5">
    <location>
        <begin position="64"/>
        <end position="85"/>
    </location>
</feature>
<dbReference type="PANTHER" id="PTHR37422:SF13">
    <property type="entry name" value="LIPOPOLYSACCHARIDE BIOSYNTHESIS PROTEIN PA4999-RELATED"/>
    <property type="match status" value="1"/>
</dbReference>